<evidence type="ECO:0000256" key="3">
    <source>
        <dbReference type="ARBA" id="ARBA00022692"/>
    </source>
</evidence>
<gene>
    <name evidence="7" type="ORF">ACERLL_13695</name>
</gene>
<keyword evidence="2" id="KW-1003">Cell membrane</keyword>
<feature type="transmembrane region" description="Helical" evidence="6">
    <location>
        <begin position="57"/>
        <end position="81"/>
    </location>
</feature>
<evidence type="ECO:0000256" key="2">
    <source>
        <dbReference type="ARBA" id="ARBA00022475"/>
    </source>
</evidence>
<dbReference type="InterPro" id="IPR036388">
    <property type="entry name" value="WH-like_DNA-bd_sf"/>
</dbReference>
<evidence type="ECO:0000313" key="7">
    <source>
        <dbReference type="EMBL" id="MFA9461873.1"/>
    </source>
</evidence>
<evidence type="ECO:0000256" key="1">
    <source>
        <dbReference type="ARBA" id="ARBA00004651"/>
    </source>
</evidence>
<dbReference type="InterPro" id="IPR036390">
    <property type="entry name" value="WH_DNA-bd_sf"/>
</dbReference>
<dbReference type="PANTHER" id="PTHR30213">
    <property type="entry name" value="INNER MEMBRANE PROTEIN YHJD"/>
    <property type="match status" value="1"/>
</dbReference>
<keyword evidence="4 6" id="KW-1133">Transmembrane helix</keyword>
<dbReference type="Proteomes" id="UP001575181">
    <property type="component" value="Unassembled WGS sequence"/>
</dbReference>
<feature type="transmembrane region" description="Helical" evidence="6">
    <location>
        <begin position="264"/>
        <end position="288"/>
    </location>
</feature>
<dbReference type="NCBIfam" id="TIGR00765">
    <property type="entry name" value="yihY_not_rbn"/>
    <property type="match status" value="1"/>
</dbReference>
<dbReference type="SUPFAM" id="SSF46785">
    <property type="entry name" value="Winged helix' DNA-binding domain"/>
    <property type="match status" value="1"/>
</dbReference>
<comment type="subcellular location">
    <subcellularLocation>
        <location evidence="1">Cell membrane</location>
        <topology evidence="1">Multi-pass membrane protein</topology>
    </subcellularLocation>
</comment>
<feature type="transmembrane region" description="Helical" evidence="6">
    <location>
        <begin position="231"/>
        <end position="252"/>
    </location>
</feature>
<feature type="transmembrane region" description="Helical" evidence="6">
    <location>
        <begin position="116"/>
        <end position="138"/>
    </location>
</feature>
<feature type="transmembrane region" description="Helical" evidence="6">
    <location>
        <begin position="158"/>
        <end position="183"/>
    </location>
</feature>
<dbReference type="Pfam" id="PF03631">
    <property type="entry name" value="Virul_fac_BrkB"/>
    <property type="match status" value="1"/>
</dbReference>
<evidence type="ECO:0000313" key="8">
    <source>
        <dbReference type="Proteomes" id="UP001575181"/>
    </source>
</evidence>
<keyword evidence="5 6" id="KW-0472">Membrane</keyword>
<evidence type="ECO:0000256" key="6">
    <source>
        <dbReference type="SAM" id="Phobius"/>
    </source>
</evidence>
<evidence type="ECO:0000256" key="5">
    <source>
        <dbReference type="ARBA" id="ARBA00023136"/>
    </source>
</evidence>
<name>A0ABV4TZA9_9GAMM</name>
<reference evidence="7 8" key="1">
    <citation type="submission" date="2024-08" db="EMBL/GenBank/DDBJ databases">
        <title>Whole-genome sequencing of halo(alkali)philic microorganisms from hypersaline lakes.</title>
        <authorList>
            <person name="Sorokin D.Y."/>
            <person name="Merkel A.Y."/>
            <person name="Messina E."/>
            <person name="Yakimov M."/>
        </authorList>
    </citation>
    <scope>NUCLEOTIDE SEQUENCE [LARGE SCALE GENOMIC DNA]</scope>
    <source>
        <strain evidence="7 8">Cl-TMA</strain>
    </source>
</reference>
<protein>
    <submittedName>
        <fullName evidence="7">YhjD/YihY/BrkB family envelope integrity protein</fullName>
    </submittedName>
</protein>
<dbReference type="Gene3D" id="1.10.10.10">
    <property type="entry name" value="Winged helix-like DNA-binding domain superfamily/Winged helix DNA-binding domain"/>
    <property type="match status" value="1"/>
</dbReference>
<feature type="transmembrane region" description="Helical" evidence="6">
    <location>
        <begin position="203"/>
        <end position="224"/>
    </location>
</feature>
<sequence>MANRWERLVRKMNRILWEQEVAALPWHRRVLVRTAQILRALAIDLYDGRMTQLTTSLVYTTLLSLVPLLAFGFSVLTGLGMQNRLEPLLLGFLAPLGSESQDFANRILGFVGQIEVGVLGTVGLGFLLFTVGSLIYKIETGFNFIWDIREARSWPQSVSGYLSVIFGGPVLLFTATGMTAAVLDSPLFRVVSGLEPLGTLVTLVSQLIPYLLVIGAFTLFYLLVPNTPVPLVNAFTGGVVAGLLWQLSGWAFGTFVATSTNYTFIYSGFAIGLLFMIWLYLSWLILLVGARITFYFQHPEYLGQPDPGTPLRGRPRQRAALTAMFLLCRSFQRREPAWTLERLEARLGIPRNPLKGVLEDLHQAGLIAPTRDEPPAFLPAMDPYGITVKAVMDAVSLSPGKREPPRYRLRPHPVVNHVLERADRALEREFVDTSLGALVETGAEDGDQPRELGAG</sequence>
<dbReference type="RefSeq" id="WP_373656662.1">
    <property type="nucleotide sequence ID" value="NZ_JBGUAW010000009.1"/>
</dbReference>
<evidence type="ECO:0000256" key="4">
    <source>
        <dbReference type="ARBA" id="ARBA00022989"/>
    </source>
</evidence>
<keyword evidence="3 6" id="KW-0812">Transmembrane</keyword>
<dbReference type="InterPro" id="IPR017039">
    <property type="entry name" value="Virul_fac_BrkB"/>
</dbReference>
<organism evidence="7 8">
    <name type="scientific">Thiohalorhabdus methylotrophus</name>
    <dbReference type="NCBI Taxonomy" id="3242694"/>
    <lineage>
        <taxon>Bacteria</taxon>
        <taxon>Pseudomonadati</taxon>
        <taxon>Pseudomonadota</taxon>
        <taxon>Gammaproteobacteria</taxon>
        <taxon>Thiohalorhabdales</taxon>
        <taxon>Thiohalorhabdaceae</taxon>
        <taxon>Thiohalorhabdus</taxon>
    </lineage>
</organism>
<proteinExistence type="predicted"/>
<dbReference type="PANTHER" id="PTHR30213:SF0">
    <property type="entry name" value="UPF0761 MEMBRANE PROTEIN YIHY"/>
    <property type="match status" value="1"/>
</dbReference>
<keyword evidence="8" id="KW-1185">Reference proteome</keyword>
<comment type="caution">
    <text evidence="7">The sequence shown here is derived from an EMBL/GenBank/DDBJ whole genome shotgun (WGS) entry which is preliminary data.</text>
</comment>
<dbReference type="EMBL" id="JBGUAW010000009">
    <property type="protein sequence ID" value="MFA9461873.1"/>
    <property type="molecule type" value="Genomic_DNA"/>
</dbReference>
<accession>A0ABV4TZA9</accession>